<keyword evidence="11" id="KW-1185">Reference proteome</keyword>
<evidence type="ECO:0000313" key="9">
    <source>
        <dbReference type="EMBL" id="PNR49774.1"/>
    </source>
</evidence>
<dbReference type="InterPro" id="IPR001005">
    <property type="entry name" value="SANT/Myb"/>
</dbReference>
<keyword evidence="2" id="KW-0217">Developmental protein</keyword>
<evidence type="ECO:0000256" key="5">
    <source>
        <dbReference type="ARBA" id="ARBA00023163"/>
    </source>
</evidence>
<dbReference type="InterPro" id="IPR006447">
    <property type="entry name" value="Myb_dom_plants"/>
</dbReference>
<feature type="compositionally biased region" description="Low complexity" evidence="7">
    <location>
        <begin position="391"/>
        <end position="406"/>
    </location>
</feature>
<protein>
    <recommendedName>
        <fullName evidence="8">Myb-like domain-containing protein</fullName>
    </recommendedName>
</protein>
<dbReference type="RefSeq" id="XP_024382995.1">
    <property type="nucleotide sequence ID" value="XM_024527227.2"/>
</dbReference>
<dbReference type="GO" id="GO:0006355">
    <property type="term" value="P:regulation of DNA-templated transcription"/>
    <property type="evidence" value="ECO:0007669"/>
    <property type="project" value="InterPro"/>
</dbReference>
<evidence type="ECO:0000259" key="8">
    <source>
        <dbReference type="Pfam" id="PF00249"/>
    </source>
</evidence>
<dbReference type="EnsemblPlants" id="Pp3c8_16910V3.3">
    <property type="protein sequence ID" value="Pp3c8_16910V3.3"/>
    <property type="gene ID" value="Pp3c8_16910"/>
</dbReference>
<dbReference type="GO" id="GO:0000976">
    <property type="term" value="F:transcription cis-regulatory region binding"/>
    <property type="evidence" value="ECO:0007669"/>
    <property type="project" value="InterPro"/>
</dbReference>
<dbReference type="Gene3D" id="1.10.10.60">
    <property type="entry name" value="Homeodomain-like"/>
    <property type="match status" value="1"/>
</dbReference>
<dbReference type="GO" id="GO:0005634">
    <property type="term" value="C:nucleus"/>
    <property type="evidence" value="ECO:0007669"/>
    <property type="project" value="UniProtKB-SubCell"/>
</dbReference>
<dbReference type="Gramene" id="Pp3c8_16910V3.2">
    <property type="protein sequence ID" value="Pp3c8_16910V3.2"/>
    <property type="gene ID" value="Pp3c8_16910"/>
</dbReference>
<dbReference type="Gramene" id="Pp3c8_16910V3.3">
    <property type="protein sequence ID" value="Pp3c8_16910V3.3"/>
    <property type="gene ID" value="Pp3c8_16910"/>
</dbReference>
<name>A0A2K1K7L3_PHYPA</name>
<dbReference type="PaxDb" id="3218-PP1S114_151V6.1"/>
<dbReference type="GO" id="GO:0010158">
    <property type="term" value="P:abaxial cell fate specification"/>
    <property type="evidence" value="ECO:0007669"/>
    <property type="project" value="InterPro"/>
</dbReference>
<dbReference type="EnsemblPlants" id="Pp3c8_16910V3.2">
    <property type="protein sequence ID" value="Pp3c8_16910V3.2"/>
    <property type="gene ID" value="Pp3c8_16910"/>
</dbReference>
<dbReference type="SUPFAM" id="SSF46689">
    <property type="entry name" value="Homeodomain-like"/>
    <property type="match status" value="1"/>
</dbReference>
<dbReference type="GeneID" id="112285891"/>
<reference evidence="9 11" key="1">
    <citation type="journal article" date="2008" name="Science">
        <title>The Physcomitrella genome reveals evolutionary insights into the conquest of land by plants.</title>
        <authorList>
            <person name="Rensing S."/>
            <person name="Lang D."/>
            <person name="Zimmer A."/>
            <person name="Terry A."/>
            <person name="Salamov A."/>
            <person name="Shapiro H."/>
            <person name="Nishiyama T."/>
            <person name="Perroud P.-F."/>
            <person name="Lindquist E."/>
            <person name="Kamisugi Y."/>
            <person name="Tanahashi T."/>
            <person name="Sakakibara K."/>
            <person name="Fujita T."/>
            <person name="Oishi K."/>
            <person name="Shin-I T."/>
            <person name="Kuroki Y."/>
            <person name="Toyoda A."/>
            <person name="Suzuki Y."/>
            <person name="Hashimoto A."/>
            <person name="Yamaguchi K."/>
            <person name="Sugano A."/>
            <person name="Kohara Y."/>
            <person name="Fujiyama A."/>
            <person name="Anterola A."/>
            <person name="Aoki S."/>
            <person name="Ashton N."/>
            <person name="Barbazuk W.B."/>
            <person name="Barker E."/>
            <person name="Bennetzen J."/>
            <person name="Bezanilla M."/>
            <person name="Blankenship R."/>
            <person name="Cho S.H."/>
            <person name="Dutcher S."/>
            <person name="Estelle M."/>
            <person name="Fawcett J.A."/>
            <person name="Gundlach H."/>
            <person name="Hanada K."/>
            <person name="Heyl A."/>
            <person name="Hicks K.A."/>
            <person name="Hugh J."/>
            <person name="Lohr M."/>
            <person name="Mayer K."/>
            <person name="Melkozernov A."/>
            <person name="Murata T."/>
            <person name="Nelson D."/>
            <person name="Pils B."/>
            <person name="Prigge M."/>
            <person name="Reiss B."/>
            <person name="Renner T."/>
            <person name="Rombauts S."/>
            <person name="Rushton P."/>
            <person name="Sanderfoot A."/>
            <person name="Schween G."/>
            <person name="Shiu S.-H."/>
            <person name="Stueber K."/>
            <person name="Theodoulou F.L."/>
            <person name="Tu H."/>
            <person name="Van de Peer Y."/>
            <person name="Verrier P.J."/>
            <person name="Waters E."/>
            <person name="Wood A."/>
            <person name="Yang L."/>
            <person name="Cove D."/>
            <person name="Cuming A."/>
            <person name="Hasebe M."/>
            <person name="Lucas S."/>
            <person name="Mishler D.B."/>
            <person name="Reski R."/>
            <person name="Grigoriev I."/>
            <person name="Quatrano R.S."/>
            <person name="Boore J.L."/>
        </authorList>
    </citation>
    <scope>NUCLEOTIDE SEQUENCE [LARGE SCALE GENOMIC DNA]</scope>
    <source>
        <strain evidence="10 11">cv. Gransden 2004</strain>
    </source>
</reference>
<organism evidence="9">
    <name type="scientific">Physcomitrium patens</name>
    <name type="common">Spreading-leaved earth moss</name>
    <name type="synonym">Physcomitrella patens</name>
    <dbReference type="NCBI Taxonomy" id="3218"/>
    <lineage>
        <taxon>Eukaryota</taxon>
        <taxon>Viridiplantae</taxon>
        <taxon>Streptophyta</taxon>
        <taxon>Embryophyta</taxon>
        <taxon>Bryophyta</taxon>
        <taxon>Bryophytina</taxon>
        <taxon>Bryopsida</taxon>
        <taxon>Funariidae</taxon>
        <taxon>Funariales</taxon>
        <taxon>Funariaceae</taxon>
        <taxon>Physcomitrium</taxon>
    </lineage>
</organism>
<dbReference type="FunFam" id="1.10.10.60:FF:000002">
    <property type="entry name" value="Myb family transcription factor"/>
    <property type="match status" value="1"/>
</dbReference>
<evidence type="ECO:0000256" key="7">
    <source>
        <dbReference type="SAM" id="MobiDB-lite"/>
    </source>
</evidence>
<comment type="subcellular location">
    <subcellularLocation>
        <location evidence="1">Nucleus</location>
    </subcellularLocation>
</comment>
<dbReference type="EnsemblPlants" id="Pp3c8_16910V3.1">
    <property type="protein sequence ID" value="Pp3c8_16910V3.1"/>
    <property type="gene ID" value="Pp3c8_16910"/>
</dbReference>
<feature type="region of interest" description="Disordered" evidence="7">
    <location>
        <begin position="385"/>
        <end position="410"/>
    </location>
</feature>
<gene>
    <name evidence="10" type="primary">LOC112285891</name>
    <name evidence="9" type="ORF">PHYPA_011670</name>
</gene>
<dbReference type="EMBL" id="ABEU02000008">
    <property type="protein sequence ID" value="PNR49774.1"/>
    <property type="molecule type" value="Genomic_DNA"/>
</dbReference>
<dbReference type="AlphaFoldDB" id="A0A2K1K7L3"/>
<keyword evidence="4" id="KW-0805">Transcription regulation</keyword>
<reference evidence="9 11" key="2">
    <citation type="journal article" date="2018" name="Plant J.">
        <title>The Physcomitrella patens chromosome-scale assembly reveals moss genome structure and evolution.</title>
        <authorList>
            <person name="Lang D."/>
            <person name="Ullrich K.K."/>
            <person name="Murat F."/>
            <person name="Fuchs J."/>
            <person name="Jenkins J."/>
            <person name="Haas F.B."/>
            <person name="Piednoel M."/>
            <person name="Gundlach H."/>
            <person name="Van Bel M."/>
            <person name="Meyberg R."/>
            <person name="Vives C."/>
            <person name="Morata J."/>
            <person name="Symeonidi A."/>
            <person name="Hiss M."/>
            <person name="Muchero W."/>
            <person name="Kamisugi Y."/>
            <person name="Saleh O."/>
            <person name="Blanc G."/>
            <person name="Decker E.L."/>
            <person name="van Gessel N."/>
            <person name="Grimwood J."/>
            <person name="Hayes R.D."/>
            <person name="Graham S.W."/>
            <person name="Gunter L.E."/>
            <person name="McDaniel S.F."/>
            <person name="Hoernstein S.N.W."/>
            <person name="Larsson A."/>
            <person name="Li F.W."/>
            <person name="Perroud P.F."/>
            <person name="Phillips J."/>
            <person name="Ranjan P."/>
            <person name="Rokshar D.S."/>
            <person name="Rothfels C.J."/>
            <person name="Schneider L."/>
            <person name="Shu S."/>
            <person name="Stevenson D.W."/>
            <person name="Thummler F."/>
            <person name="Tillich M."/>
            <person name="Villarreal Aguilar J.C."/>
            <person name="Widiez T."/>
            <person name="Wong G.K."/>
            <person name="Wymore A."/>
            <person name="Zhang Y."/>
            <person name="Zimmer A.D."/>
            <person name="Quatrano R.S."/>
            <person name="Mayer K.F.X."/>
            <person name="Goodstein D."/>
            <person name="Casacuberta J.M."/>
            <person name="Vandepoele K."/>
            <person name="Reski R."/>
            <person name="Cuming A.C."/>
            <person name="Tuskan G.A."/>
            <person name="Maumus F."/>
            <person name="Salse J."/>
            <person name="Schmutz J."/>
            <person name="Rensing S.A."/>
        </authorList>
    </citation>
    <scope>NUCLEOTIDE SEQUENCE [LARGE SCALE GENOMIC DNA]</scope>
    <source>
        <strain evidence="10 11">cv. Gransden 2004</strain>
    </source>
</reference>
<evidence type="ECO:0000256" key="6">
    <source>
        <dbReference type="ARBA" id="ARBA00023242"/>
    </source>
</evidence>
<accession>A0A2K1K7L3</accession>
<sequence>MQELSPDKSMSVSSSSNTHSGPDLALHISPPSSSSCDRRLKSSSQYSNLQVVPDHVHGFDLWKQPTKSMSCITDSESNVSSPAAEGYSPAYVNSMGASTVLCLANPPLDSQYVKRALPKSTADEGMVIGRREEVQESVQENGYICKGLAHPFLLDNWSESIRISPDRVSSPSDRIRKDLPRTFSIYPNETQENFTRRLSESSIDDLYSQQRVFSRPNYTSSHPSPIHELSLGRWSDPGVHPEALPSRDLPKFQNYYMVGMDSCHRFSHQYGLENGKNMLGMQASTCGGNLSTLLGNYGAGYNAKREGVYANVTSFRSHFPPRSPAKRSIRAPRMRWTSTLHAHFVQAVELLGGHERATPKSVLELMNVKDLTLAHVKSHLQMYRTVKTSDKSGPPSGSRDPSPTSSLDSRLTTEELLMSDSMSQTGRSVHMSNSTMHNLELGNYRSLGDSQDATVSMQNRVWLPENPQNFNQAQRGCWKFGTLSC</sequence>
<evidence type="ECO:0000313" key="10">
    <source>
        <dbReference type="EnsemblPlants" id="Pp3c8_16910V3.1"/>
    </source>
</evidence>
<feature type="compositionally biased region" description="Low complexity" evidence="7">
    <location>
        <begin position="7"/>
        <end position="21"/>
    </location>
</feature>
<dbReference type="Proteomes" id="UP000006727">
    <property type="component" value="Chromosome 8"/>
</dbReference>
<reference evidence="10" key="3">
    <citation type="submission" date="2020-12" db="UniProtKB">
        <authorList>
            <consortium name="EnsemblPlants"/>
        </authorList>
    </citation>
    <scope>IDENTIFICATION</scope>
</reference>
<feature type="domain" description="Myb-like" evidence="8">
    <location>
        <begin position="333"/>
        <end position="384"/>
    </location>
</feature>
<keyword evidence="6" id="KW-0539">Nucleus</keyword>
<evidence type="ECO:0000256" key="3">
    <source>
        <dbReference type="ARBA" id="ARBA00022782"/>
    </source>
</evidence>
<dbReference type="InterPro" id="IPR044847">
    <property type="entry name" value="KAN_fam"/>
</dbReference>
<feature type="region of interest" description="Disordered" evidence="7">
    <location>
        <begin position="1"/>
        <end position="40"/>
    </location>
</feature>
<proteinExistence type="predicted"/>
<keyword evidence="5" id="KW-0804">Transcription</keyword>
<evidence type="ECO:0000256" key="2">
    <source>
        <dbReference type="ARBA" id="ARBA00022473"/>
    </source>
</evidence>
<dbReference type="InterPro" id="IPR009057">
    <property type="entry name" value="Homeodomain-like_sf"/>
</dbReference>
<evidence type="ECO:0000256" key="4">
    <source>
        <dbReference type="ARBA" id="ARBA00023015"/>
    </source>
</evidence>
<dbReference type="OrthoDB" id="551907at2759"/>
<dbReference type="Pfam" id="PF00249">
    <property type="entry name" value="Myb_DNA-binding"/>
    <property type="match status" value="1"/>
</dbReference>
<dbReference type="PANTHER" id="PTHR31496">
    <property type="entry name" value="TRANSCRIPTION FACTOR KAN2-RELATED"/>
    <property type="match status" value="1"/>
</dbReference>
<evidence type="ECO:0000256" key="1">
    <source>
        <dbReference type="ARBA" id="ARBA00004123"/>
    </source>
</evidence>
<dbReference type="NCBIfam" id="TIGR01557">
    <property type="entry name" value="myb_SHAQKYF"/>
    <property type="match status" value="1"/>
</dbReference>
<keyword evidence="3" id="KW-0221">Differentiation</keyword>
<dbReference type="PANTHER" id="PTHR31496:SF3">
    <property type="entry name" value="TRANSCRIPTION REPRESSOR KAN1"/>
    <property type="match status" value="1"/>
</dbReference>
<evidence type="ECO:0000313" key="11">
    <source>
        <dbReference type="Proteomes" id="UP000006727"/>
    </source>
</evidence>
<dbReference type="Gramene" id="Pp3c8_16910V3.1">
    <property type="protein sequence ID" value="Pp3c8_16910V3.1"/>
    <property type="gene ID" value="Pp3c8_16910"/>
</dbReference>
<dbReference type="KEGG" id="ppp:112285891"/>